<dbReference type="GO" id="GO:0009893">
    <property type="term" value="P:positive regulation of metabolic process"/>
    <property type="evidence" value="ECO:0007669"/>
    <property type="project" value="UniProtKB-ARBA"/>
</dbReference>
<dbReference type="STRING" id="1448320.A0A319D032"/>
<sequence length="650" mass="73364">MTAGPLELPPPPEGSLPKNRKVTSACTACKIAKAKCSGQQPCTYCVRREYECVFSPENDQRRRIPLKRRLDDLEEAQDLFVRLLRTLRHRNPHVDGLLDYIRDKDPTFPEIKDFMDIHLPQRELEKTPELLHIYQEVKRPRGPTTKSSDRALDIARLCDIPPFTGPARPWTTVTDDDTFVSHLISLYFTWQHLFCNWIDRDLFLKDLNSGNVNATFCSPLLVNAILADACCHSDYPEACAVPGDITTKGIHFAAEAKRLLDAEEGEVTLATAQGIAILYTYQSVTGKDRLGWTYMIRACKAVSMLRSSSLNRGDAADDVMSRSLDHLQVGLFGTTSVTAIAFQKAPAWDLPRGLQLPVHQADDGEWFPYPRQVEPVPAAHRNCVLNQRARIGEISGDLCKGLFSHDNRIPRPEIEDVVTRCYARLLQWKDELPVCLHYTDHSVPQVLSLHLHYHCVVMSALAFLRTPMPDADQATLDSISSARQKCISSAQAVSDLVFIHGSQWGIDRMSVSDMQFISVAMFTLVDDLGNEKSHNAFLNLANALMSVSKRWVLTKGMFRMVQVTTMQANESLSPEVTQVFKRFERWLWRAEDWQSFSSAYPHFAVAIRQQDKDVPEEIDLDQLLKDWNELTISGEAASEESSESKGKSST</sequence>
<evidence type="ECO:0000259" key="6">
    <source>
        <dbReference type="PROSITE" id="PS50048"/>
    </source>
</evidence>
<keyword evidence="2" id="KW-0805">Transcription regulation</keyword>
<dbReference type="GO" id="GO:0008270">
    <property type="term" value="F:zinc ion binding"/>
    <property type="evidence" value="ECO:0007669"/>
    <property type="project" value="InterPro"/>
</dbReference>
<dbReference type="EMBL" id="KZ825987">
    <property type="protein sequence ID" value="PYH90331.1"/>
    <property type="molecule type" value="Genomic_DNA"/>
</dbReference>
<evidence type="ECO:0000313" key="8">
    <source>
        <dbReference type="Proteomes" id="UP000247810"/>
    </source>
</evidence>
<keyword evidence="8" id="KW-1185">Reference proteome</keyword>
<dbReference type="InterPro" id="IPR001138">
    <property type="entry name" value="Zn2Cys6_DnaBD"/>
</dbReference>
<evidence type="ECO:0000256" key="1">
    <source>
        <dbReference type="ARBA" id="ARBA00022723"/>
    </source>
</evidence>
<reference evidence="7 8" key="1">
    <citation type="submission" date="2018-02" db="EMBL/GenBank/DDBJ databases">
        <title>The genomes of Aspergillus section Nigri reveals drivers in fungal speciation.</title>
        <authorList>
            <consortium name="DOE Joint Genome Institute"/>
            <person name="Vesth T.C."/>
            <person name="Nybo J."/>
            <person name="Theobald S."/>
            <person name="Brandl J."/>
            <person name="Frisvad J.C."/>
            <person name="Nielsen K.F."/>
            <person name="Lyhne E.K."/>
            <person name="Kogle M.E."/>
            <person name="Kuo A."/>
            <person name="Riley R."/>
            <person name="Clum A."/>
            <person name="Nolan M."/>
            <person name="Lipzen A."/>
            <person name="Salamov A."/>
            <person name="Henrissat B."/>
            <person name="Wiebenga A."/>
            <person name="De vries R.P."/>
            <person name="Grigoriev I.V."/>
            <person name="Mortensen U.H."/>
            <person name="Andersen M.R."/>
            <person name="Baker S.E."/>
        </authorList>
    </citation>
    <scope>NUCLEOTIDE SEQUENCE [LARGE SCALE GENOMIC DNA]</scope>
    <source>
        <strain evidence="7 8">CBS 707.79</strain>
    </source>
</reference>
<keyword evidence="5" id="KW-0539">Nucleus</keyword>
<dbReference type="Gene3D" id="4.10.240.10">
    <property type="entry name" value="Zn(2)-C6 fungal-type DNA-binding domain"/>
    <property type="match status" value="1"/>
</dbReference>
<dbReference type="OrthoDB" id="2593732at2759"/>
<dbReference type="GO" id="GO:0000981">
    <property type="term" value="F:DNA-binding transcription factor activity, RNA polymerase II-specific"/>
    <property type="evidence" value="ECO:0007669"/>
    <property type="project" value="InterPro"/>
</dbReference>
<keyword evidence="3" id="KW-0238">DNA-binding</keyword>
<name>A0A319D032_9EURO</name>
<dbReference type="VEuPathDB" id="FungiDB:BO71DRAFT_334734"/>
<dbReference type="SMART" id="SM00066">
    <property type="entry name" value="GAL4"/>
    <property type="match status" value="1"/>
</dbReference>
<dbReference type="InterPro" id="IPR007219">
    <property type="entry name" value="XnlR_reg_dom"/>
</dbReference>
<dbReference type="AlphaFoldDB" id="A0A319D032"/>
<dbReference type="CDD" id="cd12148">
    <property type="entry name" value="fungal_TF_MHR"/>
    <property type="match status" value="1"/>
</dbReference>
<evidence type="ECO:0000313" key="7">
    <source>
        <dbReference type="EMBL" id="PYH90331.1"/>
    </source>
</evidence>
<accession>A0A319D032</accession>
<dbReference type="PANTHER" id="PTHR47256">
    <property type="entry name" value="ZN(II)2CYS6 TRANSCRIPTION FACTOR (EUROFUNG)-RELATED"/>
    <property type="match status" value="1"/>
</dbReference>
<protein>
    <recommendedName>
        <fullName evidence="6">Zn(2)-C6 fungal-type domain-containing protein</fullName>
    </recommendedName>
</protein>
<evidence type="ECO:0000256" key="4">
    <source>
        <dbReference type="ARBA" id="ARBA00023163"/>
    </source>
</evidence>
<dbReference type="PANTHER" id="PTHR47256:SF1">
    <property type="entry name" value="ZN(II)2CYS6 TRANSCRIPTION FACTOR (EUROFUNG)"/>
    <property type="match status" value="1"/>
</dbReference>
<gene>
    <name evidence="7" type="ORF">BO71DRAFT_334734</name>
</gene>
<feature type="domain" description="Zn(2)-C6 fungal-type" evidence="6">
    <location>
        <begin position="25"/>
        <end position="54"/>
    </location>
</feature>
<dbReference type="GO" id="GO:0006351">
    <property type="term" value="P:DNA-templated transcription"/>
    <property type="evidence" value="ECO:0007669"/>
    <property type="project" value="InterPro"/>
</dbReference>
<dbReference type="PROSITE" id="PS50048">
    <property type="entry name" value="ZN2_CY6_FUNGAL_2"/>
    <property type="match status" value="1"/>
</dbReference>
<evidence type="ECO:0000256" key="2">
    <source>
        <dbReference type="ARBA" id="ARBA00023015"/>
    </source>
</evidence>
<dbReference type="GO" id="GO:0003677">
    <property type="term" value="F:DNA binding"/>
    <property type="evidence" value="ECO:0007669"/>
    <property type="project" value="UniProtKB-KW"/>
</dbReference>
<dbReference type="InterPro" id="IPR053187">
    <property type="entry name" value="Notoamide_regulator"/>
</dbReference>
<organism evidence="7 8">
    <name type="scientific">Aspergillus ellipticus CBS 707.79</name>
    <dbReference type="NCBI Taxonomy" id="1448320"/>
    <lineage>
        <taxon>Eukaryota</taxon>
        <taxon>Fungi</taxon>
        <taxon>Dikarya</taxon>
        <taxon>Ascomycota</taxon>
        <taxon>Pezizomycotina</taxon>
        <taxon>Eurotiomycetes</taxon>
        <taxon>Eurotiomycetidae</taxon>
        <taxon>Eurotiales</taxon>
        <taxon>Aspergillaceae</taxon>
        <taxon>Aspergillus</taxon>
        <taxon>Aspergillus subgen. Circumdati</taxon>
    </lineage>
</organism>
<evidence type="ECO:0000256" key="5">
    <source>
        <dbReference type="ARBA" id="ARBA00023242"/>
    </source>
</evidence>
<dbReference type="SUPFAM" id="SSF57701">
    <property type="entry name" value="Zn2/Cys6 DNA-binding domain"/>
    <property type="match status" value="1"/>
</dbReference>
<proteinExistence type="predicted"/>
<keyword evidence="1" id="KW-0479">Metal-binding</keyword>
<evidence type="ECO:0000256" key="3">
    <source>
        <dbReference type="ARBA" id="ARBA00023125"/>
    </source>
</evidence>
<dbReference type="PROSITE" id="PS00463">
    <property type="entry name" value="ZN2_CY6_FUNGAL_1"/>
    <property type="match status" value="1"/>
</dbReference>
<dbReference type="Pfam" id="PF04082">
    <property type="entry name" value="Fungal_trans"/>
    <property type="match status" value="1"/>
</dbReference>
<keyword evidence="4" id="KW-0804">Transcription</keyword>
<dbReference type="Pfam" id="PF00172">
    <property type="entry name" value="Zn_clus"/>
    <property type="match status" value="1"/>
</dbReference>
<dbReference type="InterPro" id="IPR036864">
    <property type="entry name" value="Zn2-C6_fun-type_DNA-bd_sf"/>
</dbReference>
<dbReference type="CDD" id="cd00067">
    <property type="entry name" value="GAL4"/>
    <property type="match status" value="1"/>
</dbReference>
<dbReference type="Proteomes" id="UP000247810">
    <property type="component" value="Unassembled WGS sequence"/>
</dbReference>